<dbReference type="SMART" id="SM00849">
    <property type="entry name" value="Lactamase_B"/>
    <property type="match status" value="1"/>
</dbReference>
<accession>A0A8B4DVL3</accession>
<sequence length="304" mass="33659">MNTQVRKLIQPNNTVFPVSGGPMRRRTFLLGSAMLAASSLCSCASPRRPESVPAVGSWYSREVVSEHLNLYREIHADSFVAANIWHVRGPDRDMVVDTGLGVSSLRREIPTLFQRDPVAYVSHWHLDHSGGAHEFDDVRVFETGVPQLLRPPPASLRRHGLQKDLGLPEVGADALLLSQLPAPTYNPDEYRVIPVPNVKGISDTGVLDLGGKTQFRVVHLPGHTHDSSALFNERTGELFSGDVIYDDEGEGLLDTTSDSSVAQYVASFQKLKQMDVQTTYPGHGRTLDRQTLRSMITQYLQKHA</sequence>
<dbReference type="SUPFAM" id="SSF56281">
    <property type="entry name" value="Metallo-hydrolase/oxidoreductase"/>
    <property type="match status" value="1"/>
</dbReference>
<keyword evidence="2" id="KW-0378">Hydrolase</keyword>
<dbReference type="Proteomes" id="UP000184831">
    <property type="component" value="Unassembled WGS sequence"/>
</dbReference>
<name>A0A8B4DVL3_9MYCO</name>
<evidence type="ECO:0000313" key="2">
    <source>
        <dbReference type="EMBL" id="SIB89849.1"/>
    </source>
</evidence>
<protein>
    <submittedName>
        <fullName evidence="2">Hydroxyacylglutathione hydrolase</fullName>
    </submittedName>
</protein>
<dbReference type="InterPro" id="IPR036866">
    <property type="entry name" value="RibonucZ/Hydroxyglut_hydro"/>
</dbReference>
<evidence type="ECO:0000313" key="5">
    <source>
        <dbReference type="Proteomes" id="UP000185210"/>
    </source>
</evidence>
<evidence type="ECO:0000313" key="4">
    <source>
        <dbReference type="Proteomes" id="UP000184831"/>
    </source>
</evidence>
<dbReference type="EMBL" id="FSQE01000007">
    <property type="protein sequence ID" value="SIN25455.1"/>
    <property type="molecule type" value="Genomic_DNA"/>
</dbReference>
<proteinExistence type="predicted"/>
<reference evidence="4 5" key="1">
    <citation type="submission" date="2016-11" db="EMBL/GenBank/DDBJ databases">
        <authorList>
            <consortium name="Pathogen Informatics"/>
        </authorList>
    </citation>
    <scope>NUCLEOTIDE SEQUENCE [LARGE SCALE GENOMIC DNA]</scope>
    <source>
        <strain evidence="2 5">104</strain>
        <strain evidence="3 4">696</strain>
    </source>
</reference>
<evidence type="ECO:0000259" key="1">
    <source>
        <dbReference type="SMART" id="SM00849"/>
    </source>
</evidence>
<dbReference type="InterPro" id="IPR050855">
    <property type="entry name" value="NDM-1-like"/>
</dbReference>
<dbReference type="AlphaFoldDB" id="A0A8B4DVL3"/>
<gene>
    <name evidence="2" type="ORF">SAMEA2070301_04798</name>
    <name evidence="3" type="ORF">SAMEA2152244_03649</name>
</gene>
<dbReference type="Proteomes" id="UP000185210">
    <property type="component" value="Unassembled WGS sequence"/>
</dbReference>
<dbReference type="InterPro" id="IPR001279">
    <property type="entry name" value="Metallo-B-lactamas"/>
</dbReference>
<comment type="caution">
    <text evidence="2">The sequence shown here is derived from an EMBL/GenBank/DDBJ whole genome shotgun (WGS) entry which is preliminary data.</text>
</comment>
<dbReference type="Pfam" id="PF00753">
    <property type="entry name" value="Lactamase_B"/>
    <property type="match status" value="1"/>
</dbReference>
<feature type="domain" description="Metallo-beta-lactamase" evidence="1">
    <location>
        <begin position="81"/>
        <end position="283"/>
    </location>
</feature>
<dbReference type="EMBL" id="FSHM01000009">
    <property type="protein sequence ID" value="SIB89849.1"/>
    <property type="molecule type" value="Genomic_DNA"/>
</dbReference>
<dbReference type="GO" id="GO:0016787">
    <property type="term" value="F:hydrolase activity"/>
    <property type="evidence" value="ECO:0007669"/>
    <property type="project" value="UniProtKB-KW"/>
</dbReference>
<dbReference type="PANTHER" id="PTHR42951">
    <property type="entry name" value="METALLO-BETA-LACTAMASE DOMAIN-CONTAINING"/>
    <property type="match status" value="1"/>
</dbReference>
<organism evidence="2 5">
    <name type="scientific">Mycobacteroides abscessus subsp. abscessus</name>
    <dbReference type="NCBI Taxonomy" id="1185650"/>
    <lineage>
        <taxon>Bacteria</taxon>
        <taxon>Bacillati</taxon>
        <taxon>Actinomycetota</taxon>
        <taxon>Actinomycetes</taxon>
        <taxon>Mycobacteriales</taxon>
        <taxon>Mycobacteriaceae</taxon>
        <taxon>Mycobacteroides</taxon>
        <taxon>Mycobacteroides abscessus</taxon>
    </lineage>
</organism>
<evidence type="ECO:0000313" key="3">
    <source>
        <dbReference type="EMBL" id="SIN25455.1"/>
    </source>
</evidence>
<dbReference type="Gene3D" id="3.60.15.10">
    <property type="entry name" value="Ribonuclease Z/Hydroxyacylglutathione hydrolase-like"/>
    <property type="match status" value="1"/>
</dbReference>
<dbReference type="PANTHER" id="PTHR42951:SF4">
    <property type="entry name" value="ACYL-COENZYME A THIOESTERASE MBLAC2"/>
    <property type="match status" value="1"/>
</dbReference>